<organism evidence="2 3">
    <name type="scientific">Comamonas thiooxydans</name>
    <dbReference type="NCBI Taxonomy" id="363952"/>
    <lineage>
        <taxon>Bacteria</taxon>
        <taxon>Pseudomonadati</taxon>
        <taxon>Pseudomonadota</taxon>
        <taxon>Betaproteobacteria</taxon>
        <taxon>Burkholderiales</taxon>
        <taxon>Comamonadaceae</taxon>
        <taxon>Comamonas</taxon>
    </lineage>
</organism>
<accession>A0A0E3BXU2</accession>
<evidence type="ECO:0000313" key="3">
    <source>
        <dbReference type="Proteomes" id="UP000029549"/>
    </source>
</evidence>
<dbReference type="PANTHER" id="PTHR42928:SF5">
    <property type="entry name" value="BLR1237 PROTEIN"/>
    <property type="match status" value="1"/>
</dbReference>
<keyword evidence="3" id="KW-1185">Reference proteome</keyword>
<sequence>MTISRRSLVIGSWGAGTLNAMVARGATAQELRSSRILVGVPAGAPGDLLARAVADKMRGRYASTFVVENLPGASTQLAISAAVRSTPDGSTLLLTPSSPLSLFPSTFAKLPYRPDADLKPLTLAAMFNHAFAIGPSVPQEINSLGAYLEWAKANPDKATYGTSGVGTIPHLLCVMLGRLSAAPMLNVPYKGSSLAVTELLGGQIAAMSSPIGTFLAHMPSGKVRLLAVSGSERSRLAPTVPTYQELGFPIVAREWLGFFAPQQVSTPLAQAAAKGLCDALDSPELARRAATHGLEVVSSSPEALAGMLHADSHEWRRVIRETGFKAEL</sequence>
<dbReference type="PIRSF" id="PIRSF017082">
    <property type="entry name" value="YflP"/>
    <property type="match status" value="1"/>
</dbReference>
<dbReference type="InterPro" id="IPR042100">
    <property type="entry name" value="Bug_dom1"/>
</dbReference>
<dbReference type="EMBL" id="AWTP01000109">
    <property type="protein sequence ID" value="KGH11873.1"/>
    <property type="molecule type" value="Genomic_DNA"/>
</dbReference>
<dbReference type="InterPro" id="IPR005064">
    <property type="entry name" value="BUG"/>
</dbReference>
<evidence type="ECO:0000313" key="2">
    <source>
        <dbReference type="EMBL" id="KGH11873.1"/>
    </source>
</evidence>
<dbReference type="AlphaFoldDB" id="A0A0E3BXU2"/>
<dbReference type="RefSeq" id="WP_034392204.1">
    <property type="nucleotide sequence ID" value="NZ_AWTO01000139.1"/>
</dbReference>
<reference evidence="2 3" key="1">
    <citation type="submission" date="2013-09" db="EMBL/GenBank/DDBJ databases">
        <title>High correlation between genotypes and phenotypes of environmental bacteria Comamonas testosteroni strains.</title>
        <authorList>
            <person name="Liu L."/>
            <person name="Zhu W."/>
            <person name="Xia X."/>
            <person name="Xu B."/>
            <person name="Luo M."/>
            <person name="Wang G."/>
        </authorList>
    </citation>
    <scope>NUCLEOTIDE SEQUENCE [LARGE SCALE GENOMIC DNA]</scope>
    <source>
        <strain evidence="2 3">DF2</strain>
    </source>
</reference>
<dbReference type="PANTHER" id="PTHR42928">
    <property type="entry name" value="TRICARBOXYLATE-BINDING PROTEIN"/>
    <property type="match status" value="1"/>
</dbReference>
<protein>
    <submittedName>
        <fullName evidence="2">Twin-arginine translocation pathway signal protein</fullName>
    </submittedName>
</protein>
<evidence type="ECO:0000256" key="1">
    <source>
        <dbReference type="ARBA" id="ARBA00006987"/>
    </source>
</evidence>
<dbReference type="Pfam" id="PF03401">
    <property type="entry name" value="TctC"/>
    <property type="match status" value="1"/>
</dbReference>
<name>A0A0E3BXU2_9BURK</name>
<dbReference type="Proteomes" id="UP000029549">
    <property type="component" value="Unassembled WGS sequence"/>
</dbReference>
<comment type="similarity">
    <text evidence="1">Belongs to the UPF0065 (bug) family.</text>
</comment>
<proteinExistence type="inferred from homology"/>
<dbReference type="Gene3D" id="3.40.190.10">
    <property type="entry name" value="Periplasmic binding protein-like II"/>
    <property type="match status" value="1"/>
</dbReference>
<dbReference type="Gene3D" id="3.40.190.150">
    <property type="entry name" value="Bordetella uptake gene, domain 1"/>
    <property type="match status" value="1"/>
</dbReference>
<gene>
    <name evidence="2" type="ORF">P608_12230</name>
</gene>
<comment type="caution">
    <text evidence="2">The sequence shown here is derived from an EMBL/GenBank/DDBJ whole genome shotgun (WGS) entry which is preliminary data.</text>
</comment>